<dbReference type="PANTHER" id="PTHR48106">
    <property type="entry name" value="QUINONE OXIDOREDUCTASE PIG3-RELATED"/>
    <property type="match status" value="1"/>
</dbReference>
<keyword evidence="3" id="KW-0812">Transmembrane</keyword>
<feature type="transmembrane region" description="Helical" evidence="3">
    <location>
        <begin position="137"/>
        <end position="157"/>
    </location>
</feature>
<dbReference type="InterPro" id="IPR036291">
    <property type="entry name" value="NAD(P)-bd_dom_sf"/>
</dbReference>
<evidence type="ECO:0000259" key="4">
    <source>
        <dbReference type="SMART" id="SM00829"/>
    </source>
</evidence>
<dbReference type="InterPro" id="IPR020843">
    <property type="entry name" value="ER"/>
</dbReference>
<dbReference type="SUPFAM" id="SSF50129">
    <property type="entry name" value="GroES-like"/>
    <property type="match status" value="1"/>
</dbReference>
<dbReference type="InterPro" id="IPR011032">
    <property type="entry name" value="GroES-like_sf"/>
</dbReference>
<evidence type="ECO:0000256" key="3">
    <source>
        <dbReference type="SAM" id="Phobius"/>
    </source>
</evidence>
<dbReference type="Gene3D" id="3.90.180.10">
    <property type="entry name" value="Medium-chain alcohol dehydrogenases, catalytic domain"/>
    <property type="match status" value="1"/>
</dbReference>
<dbReference type="AlphaFoldDB" id="A0A7R9ZYN0"/>
<keyword evidence="2" id="KW-0560">Oxidoreductase</keyword>
<accession>A0A7R9ZYN0</accession>
<dbReference type="Gene3D" id="3.40.50.720">
    <property type="entry name" value="NAD(P)-binding Rossmann-like Domain"/>
    <property type="match status" value="1"/>
</dbReference>
<dbReference type="SUPFAM" id="SSF51735">
    <property type="entry name" value="NAD(P)-binding Rossmann-fold domains"/>
    <property type="match status" value="1"/>
</dbReference>
<keyword evidence="1" id="KW-0521">NADP</keyword>
<protein>
    <recommendedName>
        <fullName evidence="4">Enoyl reductase (ER) domain-containing protein</fullName>
    </recommendedName>
</protein>
<name>A0A7R9ZYN0_9DINO</name>
<dbReference type="EMBL" id="HBEG01006085">
    <property type="protein sequence ID" value="CAD8347872.1"/>
    <property type="molecule type" value="Transcribed_RNA"/>
</dbReference>
<feature type="domain" description="Enoyl reductase (ER)" evidence="4">
    <location>
        <begin position="12"/>
        <end position="341"/>
    </location>
</feature>
<dbReference type="GO" id="GO:0016651">
    <property type="term" value="F:oxidoreductase activity, acting on NAD(P)H"/>
    <property type="evidence" value="ECO:0007669"/>
    <property type="project" value="TreeGrafter"/>
</dbReference>
<keyword evidence="3" id="KW-0472">Membrane</keyword>
<evidence type="ECO:0000256" key="2">
    <source>
        <dbReference type="ARBA" id="ARBA00023002"/>
    </source>
</evidence>
<dbReference type="SMART" id="SM00829">
    <property type="entry name" value="PKS_ER"/>
    <property type="match status" value="1"/>
</dbReference>
<dbReference type="GO" id="GO:0070402">
    <property type="term" value="F:NADPH binding"/>
    <property type="evidence" value="ECO:0007669"/>
    <property type="project" value="TreeGrafter"/>
</dbReference>
<gene>
    <name evidence="5" type="ORF">PBAH0796_LOCUS3611</name>
</gene>
<organism evidence="5">
    <name type="scientific">Pyrodinium bahamense</name>
    <dbReference type="NCBI Taxonomy" id="73915"/>
    <lineage>
        <taxon>Eukaryota</taxon>
        <taxon>Sar</taxon>
        <taxon>Alveolata</taxon>
        <taxon>Dinophyceae</taxon>
        <taxon>Gonyaulacales</taxon>
        <taxon>Pyrocystaceae</taxon>
        <taxon>Pyrodinium</taxon>
    </lineage>
</organism>
<proteinExistence type="predicted"/>
<dbReference type="PANTHER" id="PTHR48106:SF18">
    <property type="entry name" value="QUINONE OXIDOREDUCTASE PIG3"/>
    <property type="match status" value="1"/>
</dbReference>
<keyword evidence="3" id="KW-1133">Transmembrane helix</keyword>
<sequence length="344" mass="36238">MFALTLADPKKKRLEVVAVDEPGPLEEDELLVRMEYSSVQHLDSELAGGGRGVEPPQVMGTDGVGIVLQSRCPAIPVGVHVGFIFFRVPQDLGSWCTLVKLSHARACIVELPRDVALQEAAGGLSSSLMALACLRHFGHGAVVLVSGACGAVGLALLQLAAIRGMKAVGLVRGAARTAWIMKELGATRDIHAIDVSSPGWSELATEVCGSSVEGDCGADGVIDGVGGELLTQVLESGLVRARGAVVAYGCTAGPPDEGRVASAAKVRGLRRLEEGMPEALARADAAAQLGEALVLMTDGKYRPRVWQNVKWSDAGHCLVPQPSWSKYISQYTEGRIGRIILKFD</sequence>
<evidence type="ECO:0000313" key="5">
    <source>
        <dbReference type="EMBL" id="CAD8347872.1"/>
    </source>
</evidence>
<evidence type="ECO:0000256" key="1">
    <source>
        <dbReference type="ARBA" id="ARBA00022857"/>
    </source>
</evidence>
<reference evidence="5" key="1">
    <citation type="submission" date="2021-01" db="EMBL/GenBank/DDBJ databases">
        <authorList>
            <person name="Corre E."/>
            <person name="Pelletier E."/>
            <person name="Niang G."/>
            <person name="Scheremetjew M."/>
            <person name="Finn R."/>
            <person name="Kale V."/>
            <person name="Holt S."/>
            <person name="Cochrane G."/>
            <person name="Meng A."/>
            <person name="Brown T."/>
            <person name="Cohen L."/>
        </authorList>
    </citation>
    <scope>NUCLEOTIDE SEQUENCE</scope>
    <source>
        <strain evidence="5">Pbaha01</strain>
    </source>
</reference>
<dbReference type="InterPro" id="IPR013154">
    <property type="entry name" value="ADH-like_N"/>
</dbReference>
<dbReference type="Pfam" id="PF08240">
    <property type="entry name" value="ADH_N"/>
    <property type="match status" value="1"/>
</dbReference>